<protein>
    <submittedName>
        <fullName evidence="7">Resolvase domain protein</fullName>
    </submittedName>
</protein>
<sequence>MTATASPARTPLVAYVRVSTDRQGKSGLGLADQRQRIAEFVDREGFEVVEVFDEIETGKGVDALDRRPQLAKALARARKLRCPVVVAKLDRLSRDVAFIAGLMAQRVPFVVAELGRDADPFMLHIYAALAEQERRMIAARTKAALAAKKAQGAMLGNRTNLGEASALGVASIKADADAFAVDVLPIIREIQARGGSHRSIAAEMNARRVRTARGGEWSATQVGRVLTRSAA</sequence>
<reference evidence="7 8" key="1">
    <citation type="submission" date="2008-03" db="EMBL/GenBank/DDBJ databases">
        <title>Complete sequence of chromosome of Methylobacterium radiotolerans JCM 2831.</title>
        <authorList>
            <consortium name="US DOE Joint Genome Institute"/>
            <person name="Copeland A."/>
            <person name="Lucas S."/>
            <person name="Lapidus A."/>
            <person name="Glavina del Rio T."/>
            <person name="Dalin E."/>
            <person name="Tice H."/>
            <person name="Bruce D."/>
            <person name="Goodwin L."/>
            <person name="Pitluck S."/>
            <person name="Kiss H."/>
            <person name="Brettin T."/>
            <person name="Detter J.C."/>
            <person name="Han C."/>
            <person name="Kuske C.R."/>
            <person name="Schmutz J."/>
            <person name="Larimer F."/>
            <person name="Land M."/>
            <person name="Hauser L."/>
            <person name="Kyrpides N."/>
            <person name="Mikhailova N."/>
            <person name="Marx C.J."/>
            <person name="Richardson P."/>
        </authorList>
    </citation>
    <scope>NUCLEOTIDE SEQUENCE [LARGE SCALE GENOMIC DNA]</scope>
    <source>
        <strain evidence="8">ATCC 27329 / DSM 1819 / JCM 2831 / NBRC 15690 / NCIMB 10815 / 0-1</strain>
    </source>
</reference>
<dbReference type="KEGG" id="mrd:Mrad2831_4152"/>
<dbReference type="GO" id="GO:0000150">
    <property type="term" value="F:DNA strand exchange activity"/>
    <property type="evidence" value="ECO:0007669"/>
    <property type="project" value="InterPro"/>
</dbReference>
<dbReference type="SUPFAM" id="SSF53041">
    <property type="entry name" value="Resolvase-like"/>
    <property type="match status" value="1"/>
</dbReference>
<dbReference type="PROSITE" id="PS51736">
    <property type="entry name" value="RECOMBINASES_3"/>
    <property type="match status" value="1"/>
</dbReference>
<dbReference type="InterPro" id="IPR036162">
    <property type="entry name" value="Resolvase-like_N_sf"/>
</dbReference>
<dbReference type="OrthoDB" id="2290206at2"/>
<dbReference type="InterPro" id="IPR050639">
    <property type="entry name" value="SSR_resolvase"/>
</dbReference>
<dbReference type="HOGENOM" id="CLU_010686_0_1_5"/>
<evidence type="ECO:0000256" key="4">
    <source>
        <dbReference type="PIRSR" id="PIRSR606118-50"/>
    </source>
</evidence>
<dbReference type="InterPro" id="IPR011109">
    <property type="entry name" value="DNA_bind_recombinase_dom"/>
</dbReference>
<dbReference type="Pfam" id="PF07508">
    <property type="entry name" value="Recombinase"/>
    <property type="match status" value="1"/>
</dbReference>
<evidence type="ECO:0000313" key="8">
    <source>
        <dbReference type="Proteomes" id="UP000006589"/>
    </source>
</evidence>
<dbReference type="SMART" id="SM00857">
    <property type="entry name" value="Resolvase"/>
    <property type="match status" value="1"/>
</dbReference>
<dbReference type="STRING" id="426355.Mrad2831_4152"/>
<dbReference type="PROSITE" id="PS00397">
    <property type="entry name" value="RECOMBINASES_1"/>
    <property type="match status" value="1"/>
</dbReference>
<evidence type="ECO:0000256" key="3">
    <source>
        <dbReference type="ARBA" id="ARBA00023172"/>
    </source>
</evidence>
<dbReference type="CDD" id="cd00338">
    <property type="entry name" value="Ser_Recombinase"/>
    <property type="match status" value="1"/>
</dbReference>
<proteinExistence type="predicted"/>
<dbReference type="GO" id="GO:0015074">
    <property type="term" value="P:DNA integration"/>
    <property type="evidence" value="ECO:0007669"/>
    <property type="project" value="UniProtKB-KW"/>
</dbReference>
<feature type="active site" description="O-(5'-phospho-DNA)-serine intermediate" evidence="4 5">
    <location>
        <position position="19"/>
    </location>
</feature>
<dbReference type="EMBL" id="CP001001">
    <property type="protein sequence ID" value="ACB26121.1"/>
    <property type="molecule type" value="Genomic_DNA"/>
</dbReference>
<keyword evidence="3" id="KW-0233">DNA recombination</keyword>
<keyword evidence="2" id="KW-0238">DNA-binding</keyword>
<dbReference type="Pfam" id="PF00239">
    <property type="entry name" value="Resolvase"/>
    <property type="match status" value="1"/>
</dbReference>
<dbReference type="InterPro" id="IPR006119">
    <property type="entry name" value="Resolv_N"/>
</dbReference>
<dbReference type="Gene3D" id="3.40.50.1390">
    <property type="entry name" value="Resolvase, N-terminal catalytic domain"/>
    <property type="match status" value="1"/>
</dbReference>
<dbReference type="GeneID" id="6140211"/>
<dbReference type="PANTHER" id="PTHR30461">
    <property type="entry name" value="DNA-INVERTASE FROM LAMBDOID PROPHAGE"/>
    <property type="match status" value="1"/>
</dbReference>
<keyword evidence="1" id="KW-0229">DNA integration</keyword>
<dbReference type="AlphaFoldDB" id="B1M1E6"/>
<dbReference type="RefSeq" id="WP_012321077.1">
    <property type="nucleotide sequence ID" value="NC_010505.1"/>
</dbReference>
<dbReference type="eggNOG" id="COG1961">
    <property type="taxonomic scope" value="Bacteria"/>
</dbReference>
<dbReference type="InterPro" id="IPR006118">
    <property type="entry name" value="Recombinase_CS"/>
</dbReference>
<evidence type="ECO:0000256" key="1">
    <source>
        <dbReference type="ARBA" id="ARBA00022908"/>
    </source>
</evidence>
<gene>
    <name evidence="7" type="ordered locus">Mrad2831_4152</name>
</gene>
<dbReference type="PANTHER" id="PTHR30461:SF2">
    <property type="entry name" value="SERINE RECOMBINASE PINE-RELATED"/>
    <property type="match status" value="1"/>
</dbReference>
<dbReference type="Proteomes" id="UP000006589">
    <property type="component" value="Chromosome"/>
</dbReference>
<organism evidence="7 8">
    <name type="scientific">Methylobacterium radiotolerans (strain ATCC 27329 / DSM 1819 / JCM 2831 / NBRC 15690 / NCIMB 10815 / 0-1)</name>
    <dbReference type="NCBI Taxonomy" id="426355"/>
    <lineage>
        <taxon>Bacteria</taxon>
        <taxon>Pseudomonadati</taxon>
        <taxon>Pseudomonadota</taxon>
        <taxon>Alphaproteobacteria</taxon>
        <taxon>Hyphomicrobiales</taxon>
        <taxon>Methylobacteriaceae</taxon>
        <taxon>Methylobacterium</taxon>
    </lineage>
</organism>
<evidence type="ECO:0000256" key="2">
    <source>
        <dbReference type="ARBA" id="ARBA00023125"/>
    </source>
</evidence>
<accession>B1M1E6</accession>
<dbReference type="GO" id="GO:0003677">
    <property type="term" value="F:DNA binding"/>
    <property type="evidence" value="ECO:0007669"/>
    <property type="project" value="UniProtKB-KW"/>
</dbReference>
<dbReference type="PATRIC" id="fig|426355.14.peg.4240"/>
<evidence type="ECO:0000259" key="6">
    <source>
        <dbReference type="PROSITE" id="PS51736"/>
    </source>
</evidence>
<name>B1M1E6_METRJ</name>
<evidence type="ECO:0000313" key="7">
    <source>
        <dbReference type="EMBL" id="ACB26121.1"/>
    </source>
</evidence>
<evidence type="ECO:0000256" key="5">
    <source>
        <dbReference type="PROSITE-ProRule" id="PRU10137"/>
    </source>
</evidence>
<feature type="domain" description="Resolvase/invertase-type recombinase catalytic" evidence="6">
    <location>
        <begin position="11"/>
        <end position="152"/>
    </location>
</feature>